<evidence type="ECO:0000313" key="7">
    <source>
        <dbReference type="EMBL" id="CAG7819037.1"/>
    </source>
</evidence>
<reference evidence="7" key="1">
    <citation type="submission" date="2021-06" db="EMBL/GenBank/DDBJ databases">
        <authorList>
            <person name="Hodson N. C."/>
            <person name="Mongue J. A."/>
            <person name="Jaron S. K."/>
        </authorList>
    </citation>
    <scope>NUCLEOTIDE SEQUENCE</scope>
</reference>
<dbReference type="PANTHER" id="PTHR11453">
    <property type="entry name" value="ANION EXCHANGE PROTEIN"/>
    <property type="match status" value="1"/>
</dbReference>
<evidence type="ECO:0000313" key="8">
    <source>
        <dbReference type="Proteomes" id="UP000708208"/>
    </source>
</evidence>
<evidence type="ECO:0000256" key="3">
    <source>
        <dbReference type="ARBA" id="ARBA00022989"/>
    </source>
</evidence>
<comment type="subcellular location">
    <subcellularLocation>
        <location evidence="1">Membrane</location>
        <topology evidence="1">Multi-pass membrane protein</topology>
    </subcellularLocation>
</comment>
<evidence type="ECO:0000259" key="6">
    <source>
        <dbReference type="Pfam" id="PF00955"/>
    </source>
</evidence>
<protein>
    <recommendedName>
        <fullName evidence="6">Bicarbonate transporter-like transmembrane domain-containing protein</fullName>
    </recommendedName>
</protein>
<dbReference type="GO" id="GO:0005452">
    <property type="term" value="F:solute:inorganic anion antiporter activity"/>
    <property type="evidence" value="ECO:0007669"/>
    <property type="project" value="InterPro"/>
</dbReference>
<feature type="transmembrane region" description="Helical" evidence="5">
    <location>
        <begin position="75"/>
        <end position="96"/>
    </location>
</feature>
<name>A0A8J2KMA0_9HEXA</name>
<dbReference type="GO" id="GO:0006820">
    <property type="term" value="P:monoatomic anion transport"/>
    <property type="evidence" value="ECO:0007669"/>
    <property type="project" value="InterPro"/>
</dbReference>
<keyword evidence="4 5" id="KW-0472">Membrane</keyword>
<proteinExistence type="predicted"/>
<feature type="transmembrane region" description="Helical" evidence="5">
    <location>
        <begin position="43"/>
        <end position="63"/>
    </location>
</feature>
<feature type="domain" description="Bicarbonate transporter-like transmembrane" evidence="6">
    <location>
        <begin position="32"/>
        <end position="157"/>
    </location>
</feature>
<dbReference type="OrthoDB" id="1735926at2759"/>
<dbReference type="PANTHER" id="PTHR11453:SF127">
    <property type="entry name" value="SOLUTE CARRIER FAMILY 4 MEMBER 11"/>
    <property type="match status" value="1"/>
</dbReference>
<sequence>MVNTEYNVGNWTHEGLNASLAESVPLMNSTLESVGLCHRDSSLLFLLLMLGTLWLGISLYNFNKTPYLQASKREALADYALPVAVVTLSLIGSFFFQDVYMEPFRYNTDNHIFKLVWIDNMPWQAVLCSIGLGFSLSILMLMDQNISSAMVNNPSNK</sequence>
<dbReference type="Pfam" id="PF00955">
    <property type="entry name" value="HCO3_cotransp"/>
    <property type="match status" value="1"/>
</dbReference>
<keyword evidence="8" id="KW-1185">Reference proteome</keyword>
<accession>A0A8J2KMA0</accession>
<feature type="transmembrane region" description="Helical" evidence="5">
    <location>
        <begin position="123"/>
        <end position="142"/>
    </location>
</feature>
<dbReference type="InterPro" id="IPR011531">
    <property type="entry name" value="HCO3_transpt-like_TM_dom"/>
</dbReference>
<keyword evidence="3 5" id="KW-1133">Transmembrane helix</keyword>
<dbReference type="AlphaFoldDB" id="A0A8J2KMA0"/>
<dbReference type="InterPro" id="IPR003020">
    <property type="entry name" value="HCO3_transpt_euk"/>
</dbReference>
<evidence type="ECO:0000256" key="1">
    <source>
        <dbReference type="ARBA" id="ARBA00004141"/>
    </source>
</evidence>
<dbReference type="EMBL" id="CAJVCH010437291">
    <property type="protein sequence ID" value="CAG7819037.1"/>
    <property type="molecule type" value="Genomic_DNA"/>
</dbReference>
<organism evidence="7 8">
    <name type="scientific">Allacma fusca</name>
    <dbReference type="NCBI Taxonomy" id="39272"/>
    <lineage>
        <taxon>Eukaryota</taxon>
        <taxon>Metazoa</taxon>
        <taxon>Ecdysozoa</taxon>
        <taxon>Arthropoda</taxon>
        <taxon>Hexapoda</taxon>
        <taxon>Collembola</taxon>
        <taxon>Symphypleona</taxon>
        <taxon>Sminthuridae</taxon>
        <taxon>Allacma</taxon>
    </lineage>
</organism>
<evidence type="ECO:0000256" key="2">
    <source>
        <dbReference type="ARBA" id="ARBA00022692"/>
    </source>
</evidence>
<evidence type="ECO:0000256" key="5">
    <source>
        <dbReference type="SAM" id="Phobius"/>
    </source>
</evidence>
<evidence type="ECO:0000256" key="4">
    <source>
        <dbReference type="ARBA" id="ARBA00023136"/>
    </source>
</evidence>
<dbReference type="Proteomes" id="UP000708208">
    <property type="component" value="Unassembled WGS sequence"/>
</dbReference>
<gene>
    <name evidence="7" type="ORF">AFUS01_LOCUS29508</name>
</gene>
<keyword evidence="2 5" id="KW-0812">Transmembrane</keyword>
<dbReference type="GO" id="GO:0016323">
    <property type="term" value="C:basolateral plasma membrane"/>
    <property type="evidence" value="ECO:0007669"/>
    <property type="project" value="TreeGrafter"/>
</dbReference>
<comment type="caution">
    <text evidence="7">The sequence shown here is derived from an EMBL/GenBank/DDBJ whole genome shotgun (WGS) entry which is preliminary data.</text>
</comment>
<dbReference type="GO" id="GO:0050801">
    <property type="term" value="P:monoatomic ion homeostasis"/>
    <property type="evidence" value="ECO:0007669"/>
    <property type="project" value="TreeGrafter"/>
</dbReference>